<evidence type="ECO:0000256" key="1">
    <source>
        <dbReference type="SAM" id="SignalP"/>
    </source>
</evidence>
<reference evidence="5" key="2">
    <citation type="journal article" date="2019" name="Int. J. Syst. Evol. Microbiol.">
        <title>The Global Catalogue of Microorganisms (GCM) 10K type strain sequencing project: providing services to taxonomists for standard genome sequencing and annotation.</title>
        <authorList>
            <consortium name="The Broad Institute Genomics Platform"/>
            <consortium name="The Broad Institute Genome Sequencing Center for Infectious Disease"/>
            <person name="Wu L."/>
            <person name="Ma J."/>
        </authorList>
    </citation>
    <scope>NUCLEOTIDE SEQUENCE [LARGE SCALE GENOMIC DNA]</scope>
    <source>
        <strain evidence="5">CGMCC 1.15644</strain>
    </source>
</reference>
<evidence type="ECO:0000313" key="2">
    <source>
        <dbReference type="EMBL" id="GGE65181.1"/>
    </source>
</evidence>
<dbReference type="AlphaFoldDB" id="A0A4R2H8D2"/>
<dbReference type="Proteomes" id="UP000295684">
    <property type="component" value="Unassembled WGS sequence"/>
</dbReference>
<evidence type="ECO:0008006" key="6">
    <source>
        <dbReference type="Google" id="ProtNLM"/>
    </source>
</evidence>
<reference evidence="2" key="1">
    <citation type="journal article" date="2014" name="Int. J. Syst. Evol. Microbiol.">
        <title>Complete genome of a new Firmicutes species belonging to the dominant human colonic microbiota ('Ruminococcus bicirculans') reveals two chromosomes and a selective capacity to utilize plant glucans.</title>
        <authorList>
            <consortium name="NISC Comparative Sequencing Program"/>
            <person name="Wegmann U."/>
            <person name="Louis P."/>
            <person name="Goesmann A."/>
            <person name="Henrissat B."/>
            <person name="Duncan S.H."/>
            <person name="Flint H.J."/>
        </authorList>
    </citation>
    <scope>NUCLEOTIDE SEQUENCE</scope>
    <source>
        <strain evidence="2">CGMCC 1.15644</strain>
    </source>
</reference>
<dbReference type="EMBL" id="BMJO01000006">
    <property type="protein sequence ID" value="GGE65181.1"/>
    <property type="molecule type" value="Genomic_DNA"/>
</dbReference>
<evidence type="ECO:0000313" key="5">
    <source>
        <dbReference type="Proteomes" id="UP000622648"/>
    </source>
</evidence>
<reference evidence="2" key="4">
    <citation type="submission" date="2024-05" db="EMBL/GenBank/DDBJ databases">
        <authorList>
            <person name="Sun Q."/>
            <person name="Zhou Y."/>
        </authorList>
    </citation>
    <scope>NUCLEOTIDE SEQUENCE</scope>
    <source>
        <strain evidence="2">CGMCC 1.15644</strain>
    </source>
</reference>
<evidence type="ECO:0000313" key="4">
    <source>
        <dbReference type="Proteomes" id="UP000295684"/>
    </source>
</evidence>
<sequence>MKNTIILALCLIVFLFSACKTEPDSKAVKKEVLNLHDKLMIDGGKVMSNKMKLDSILKSSKLKSPEEAVKIRTLISSLSQADESMMDWMHLFNDDFKGKNEQEDLDYYKSEMVKVRQVEDDYIKVTRASDSVLKEYNVATVAKMNMEHHKH</sequence>
<feature type="chain" id="PRO_5020805130" description="Viral A-type inclusion protein" evidence="1">
    <location>
        <begin position="21"/>
        <end position="151"/>
    </location>
</feature>
<dbReference type="EMBL" id="SLWO01000006">
    <property type="protein sequence ID" value="TCO22519.1"/>
    <property type="molecule type" value="Genomic_DNA"/>
</dbReference>
<evidence type="ECO:0000313" key="3">
    <source>
        <dbReference type="EMBL" id="TCO22519.1"/>
    </source>
</evidence>
<organism evidence="3 4">
    <name type="scientific">Pedobacter psychrotolerans</name>
    <dbReference type="NCBI Taxonomy" id="1843235"/>
    <lineage>
        <taxon>Bacteria</taxon>
        <taxon>Pseudomonadati</taxon>
        <taxon>Bacteroidota</taxon>
        <taxon>Sphingobacteriia</taxon>
        <taxon>Sphingobacteriales</taxon>
        <taxon>Sphingobacteriaceae</taxon>
        <taxon>Pedobacter</taxon>
    </lineage>
</organism>
<reference evidence="3 4" key="3">
    <citation type="submission" date="2019-03" db="EMBL/GenBank/DDBJ databases">
        <title>Genomic Encyclopedia of Type Strains, Phase IV (KMG-IV): sequencing the most valuable type-strain genomes for metagenomic binning, comparative biology and taxonomic classification.</title>
        <authorList>
            <person name="Goeker M."/>
        </authorList>
    </citation>
    <scope>NUCLEOTIDE SEQUENCE [LARGE SCALE GENOMIC DNA]</scope>
    <source>
        <strain evidence="3 4">DSM 103236</strain>
    </source>
</reference>
<dbReference type="Proteomes" id="UP000622648">
    <property type="component" value="Unassembled WGS sequence"/>
</dbReference>
<keyword evidence="1" id="KW-0732">Signal</keyword>
<dbReference type="PROSITE" id="PS51257">
    <property type="entry name" value="PROKAR_LIPOPROTEIN"/>
    <property type="match status" value="1"/>
</dbReference>
<protein>
    <recommendedName>
        <fullName evidence="6">Viral A-type inclusion protein</fullName>
    </recommendedName>
</protein>
<gene>
    <name evidence="3" type="ORF">EV200_106160</name>
    <name evidence="2" type="ORF">GCM10011413_34540</name>
</gene>
<proteinExistence type="predicted"/>
<comment type="caution">
    <text evidence="3">The sequence shown here is derived from an EMBL/GenBank/DDBJ whole genome shotgun (WGS) entry which is preliminary data.</text>
</comment>
<keyword evidence="5" id="KW-1185">Reference proteome</keyword>
<dbReference type="OrthoDB" id="1436925at2"/>
<feature type="signal peptide" evidence="1">
    <location>
        <begin position="1"/>
        <end position="20"/>
    </location>
</feature>
<accession>A0A4R2H8D2</accession>
<dbReference type="RefSeq" id="WP_132534431.1">
    <property type="nucleotide sequence ID" value="NZ_BMJO01000006.1"/>
</dbReference>
<name>A0A4R2H8D2_9SPHI</name>